<dbReference type="GO" id="GO:0005047">
    <property type="term" value="F:signal recognition particle binding"/>
    <property type="evidence" value="ECO:0007669"/>
    <property type="project" value="TreeGrafter"/>
</dbReference>
<evidence type="ECO:0000256" key="6">
    <source>
        <dbReference type="ARBA" id="ARBA00022741"/>
    </source>
</evidence>
<keyword evidence="7" id="KW-1005">Bacterial flagellum biogenesis</keyword>
<dbReference type="SMART" id="SM00382">
    <property type="entry name" value="AAA"/>
    <property type="match status" value="1"/>
</dbReference>
<keyword evidence="8" id="KW-0653">Protein transport</keyword>
<dbReference type="GO" id="GO:0044781">
    <property type="term" value="P:bacterial-type flagellum organization"/>
    <property type="evidence" value="ECO:0007669"/>
    <property type="project" value="UniProtKB-UniRule"/>
</dbReference>
<evidence type="ECO:0000259" key="14">
    <source>
        <dbReference type="SMART" id="SM00382"/>
    </source>
</evidence>
<evidence type="ECO:0000256" key="1">
    <source>
        <dbReference type="ARBA" id="ARBA00004413"/>
    </source>
</evidence>
<dbReference type="PANTHER" id="PTHR43134">
    <property type="entry name" value="SIGNAL RECOGNITION PARTICLE RECEPTOR SUBUNIT ALPHA"/>
    <property type="match status" value="1"/>
</dbReference>
<dbReference type="FunFam" id="3.40.50.300:FF:000695">
    <property type="entry name" value="Flagellar biosynthesis regulator FlhF"/>
    <property type="match status" value="1"/>
</dbReference>
<dbReference type="Gene3D" id="3.40.50.300">
    <property type="entry name" value="P-loop containing nucleotide triphosphate hydrolases"/>
    <property type="match status" value="1"/>
</dbReference>
<dbReference type="AlphaFoldDB" id="C8WWG7"/>
<evidence type="ECO:0000256" key="7">
    <source>
        <dbReference type="ARBA" id="ARBA00022795"/>
    </source>
</evidence>
<dbReference type="SUPFAM" id="SSF52540">
    <property type="entry name" value="P-loop containing nucleoside triphosphate hydrolases"/>
    <property type="match status" value="1"/>
</dbReference>
<gene>
    <name evidence="16" type="ordered locus">Aaci_1411</name>
</gene>
<keyword evidence="17" id="KW-1185">Reference proteome</keyword>
<comment type="subcellular location">
    <subcellularLocation>
        <location evidence="1">Cell membrane</location>
        <topology evidence="1">Peripheral membrane protein</topology>
        <orientation evidence="1">Cytoplasmic side</orientation>
    </subcellularLocation>
</comment>
<dbReference type="InterPro" id="IPR000897">
    <property type="entry name" value="SRP54_GTPase_dom"/>
</dbReference>
<comment type="similarity">
    <text evidence="2">Belongs to the GTP-binding SRP family.</text>
</comment>
<dbReference type="NCBIfam" id="TIGR03499">
    <property type="entry name" value="FlhF"/>
    <property type="match status" value="1"/>
</dbReference>
<evidence type="ECO:0000256" key="8">
    <source>
        <dbReference type="ARBA" id="ARBA00022927"/>
    </source>
</evidence>
<keyword evidence="16" id="KW-0969">Cilium</keyword>
<feature type="domain" description="SRP54-type proteins GTP-binding" evidence="15">
    <location>
        <begin position="185"/>
        <end position="372"/>
    </location>
</feature>
<dbReference type="GO" id="GO:0006614">
    <property type="term" value="P:SRP-dependent cotranslational protein targeting to membrane"/>
    <property type="evidence" value="ECO:0007669"/>
    <property type="project" value="UniProtKB-UniRule"/>
</dbReference>
<dbReference type="GO" id="GO:0003924">
    <property type="term" value="F:GTPase activity"/>
    <property type="evidence" value="ECO:0007669"/>
    <property type="project" value="UniProtKB-UniRule"/>
</dbReference>
<protein>
    <recommendedName>
        <fullName evidence="3 13">Flagellar biosynthesis protein FlhF</fullName>
    </recommendedName>
</protein>
<comment type="function">
    <text evidence="12">Necessary for flagellar biosynthesis. May be involved in translocation of the flagellum.</text>
</comment>
<dbReference type="CDD" id="cd17873">
    <property type="entry name" value="FlhF"/>
    <property type="match status" value="1"/>
</dbReference>
<keyword evidence="9" id="KW-0342">GTP-binding</keyword>
<dbReference type="InterPro" id="IPR027417">
    <property type="entry name" value="P-loop_NTPase"/>
</dbReference>
<evidence type="ECO:0000256" key="5">
    <source>
        <dbReference type="ARBA" id="ARBA00022475"/>
    </source>
</evidence>
<dbReference type="Proteomes" id="UP000001917">
    <property type="component" value="Chromosome"/>
</dbReference>
<keyword evidence="4" id="KW-0813">Transport</keyword>
<dbReference type="InterPro" id="IPR020006">
    <property type="entry name" value="FlhF"/>
</dbReference>
<sequence>MIVRRYVVKEMPEAVASIRRELGQDAVILSTRNIRVRKWLGLRSERRIEVMAAAKEDLAATAGATFGQALKRAMSESAGERSSASPGSEAWSQLASEIAEIKQMLAEARSRDRAPSPDGHEPLHRWRAFLQAEGVDAVLADRWARMALGESDAPRSGSASADGLIEAIQSDLGALAHPAPIRRDSRVVAFVGPTGVGKTTTIAKIAALHVLAGQRRVGLLTTDTFRIAAVEQLKTYADILNVPIAIADEPEDVSSALASLQSCDLVLVDTAGRNFLNPASIEQTKRMLTPIEADEVLLVVSLATKPTDALKVANMAKPLSVDKFIFTKLDETESVGMIPSLVALCQLPIAYVTTGQNVPDDIDILSVPDLLTPWKEARTDG</sequence>
<dbReference type="PANTHER" id="PTHR43134:SF3">
    <property type="entry name" value="FLAGELLAR BIOSYNTHESIS PROTEIN FLHF"/>
    <property type="match status" value="1"/>
</dbReference>
<keyword evidence="16" id="KW-0282">Flagellum</keyword>
<dbReference type="GO" id="GO:0005886">
    <property type="term" value="C:plasma membrane"/>
    <property type="evidence" value="ECO:0007669"/>
    <property type="project" value="UniProtKB-SubCell"/>
</dbReference>
<accession>C8WWG7</accession>
<evidence type="ECO:0000256" key="13">
    <source>
        <dbReference type="NCBIfam" id="TIGR03499"/>
    </source>
</evidence>
<dbReference type="GO" id="GO:0005525">
    <property type="term" value="F:GTP binding"/>
    <property type="evidence" value="ECO:0007669"/>
    <property type="project" value="UniProtKB-UniRule"/>
</dbReference>
<keyword evidence="10" id="KW-0472">Membrane</keyword>
<evidence type="ECO:0000256" key="12">
    <source>
        <dbReference type="ARBA" id="ARBA00025337"/>
    </source>
</evidence>
<keyword evidence="5" id="KW-1003">Cell membrane</keyword>
<dbReference type="KEGG" id="aac:Aaci_1411"/>
<dbReference type="GO" id="GO:0015031">
    <property type="term" value="P:protein transport"/>
    <property type="evidence" value="ECO:0007669"/>
    <property type="project" value="UniProtKB-KW"/>
</dbReference>
<evidence type="ECO:0000256" key="10">
    <source>
        <dbReference type="ARBA" id="ARBA00023136"/>
    </source>
</evidence>
<reference evidence="16 17" key="2">
    <citation type="journal article" date="2010" name="Stand. Genomic Sci.">
        <title>Complete genome sequence of Alicyclobacillus acidocaldarius type strain (104-IA).</title>
        <authorList>
            <person name="Mavromatis K."/>
            <person name="Sikorski J."/>
            <person name="Lapidus A."/>
            <person name="Glavina Del Rio T."/>
            <person name="Copeland A."/>
            <person name="Tice H."/>
            <person name="Cheng J.F."/>
            <person name="Lucas S."/>
            <person name="Chen F."/>
            <person name="Nolan M."/>
            <person name="Bruce D."/>
            <person name="Goodwin L."/>
            <person name="Pitluck S."/>
            <person name="Ivanova N."/>
            <person name="Ovchinnikova G."/>
            <person name="Pati A."/>
            <person name="Chen A."/>
            <person name="Palaniappan K."/>
            <person name="Land M."/>
            <person name="Hauser L."/>
            <person name="Chang Y.J."/>
            <person name="Jeffries C.D."/>
            <person name="Chain P."/>
            <person name="Meincke L."/>
            <person name="Sims D."/>
            <person name="Chertkov O."/>
            <person name="Han C."/>
            <person name="Brettin T."/>
            <person name="Detter J.C."/>
            <person name="Wahrenburg C."/>
            <person name="Rohde M."/>
            <person name="Pukall R."/>
            <person name="Goker M."/>
            <person name="Bristow J."/>
            <person name="Eisen J.A."/>
            <person name="Markowitz V."/>
            <person name="Hugenholtz P."/>
            <person name="Klenk H.P."/>
            <person name="Kyrpides N.C."/>
        </authorList>
    </citation>
    <scope>NUCLEOTIDE SEQUENCE [LARGE SCALE GENOMIC DNA]</scope>
    <source>
        <strain evidence="17">ATCC 27009 / DSM 446 / BCRC 14685 / JCM 5260 / KCTC 1825 / NBRC 15652 / NCIMB 11725 / NRRL B-14509 / 104-IA</strain>
    </source>
</reference>
<evidence type="ECO:0000256" key="9">
    <source>
        <dbReference type="ARBA" id="ARBA00023134"/>
    </source>
</evidence>
<evidence type="ECO:0000313" key="17">
    <source>
        <dbReference type="Proteomes" id="UP000001917"/>
    </source>
</evidence>
<name>C8WWG7_ALIAD</name>
<dbReference type="HOGENOM" id="CLU_009301_11_4_9"/>
<dbReference type="InterPro" id="IPR003593">
    <property type="entry name" value="AAA+_ATPase"/>
</dbReference>
<evidence type="ECO:0000256" key="2">
    <source>
        <dbReference type="ARBA" id="ARBA00008531"/>
    </source>
</evidence>
<reference evidence="17" key="1">
    <citation type="submission" date="2009-09" db="EMBL/GenBank/DDBJ databases">
        <title>The complete chromosome of Alicyclobacillus acidocaldarius subsp. acidocaldarius DSM 446.</title>
        <authorList>
            <consortium name="US DOE Joint Genome Institute (JGI-PGF)"/>
            <person name="Lucas S."/>
            <person name="Copeland A."/>
            <person name="Lapidus A."/>
            <person name="Glavina del Rio T."/>
            <person name="Dalin E."/>
            <person name="Tice H."/>
            <person name="Bruce D."/>
            <person name="Goodwin L."/>
            <person name="Pitluck S."/>
            <person name="Kyrpides N."/>
            <person name="Mavromatis K."/>
            <person name="Ivanova N."/>
            <person name="Ovchinnikova G."/>
            <person name="Chertkov O."/>
            <person name="Sims D."/>
            <person name="Brettin T."/>
            <person name="Detter J.C."/>
            <person name="Han C."/>
            <person name="Larimer F."/>
            <person name="Land M."/>
            <person name="Hauser L."/>
            <person name="Markowitz V."/>
            <person name="Cheng J.-F."/>
            <person name="Hugenholtz P."/>
            <person name="Woyke T."/>
            <person name="Wu D."/>
            <person name="Pukall R."/>
            <person name="Klenk H.-P."/>
            <person name="Eisen J.A."/>
        </authorList>
    </citation>
    <scope>NUCLEOTIDE SEQUENCE [LARGE SCALE GENOMIC DNA]</scope>
    <source>
        <strain evidence="17">ATCC 27009 / DSM 446 / BCRC 14685 / JCM 5260 / KCTC 1825 / NBRC 15652 / NCIMB 11725 / NRRL B-14509 / 104-IA</strain>
    </source>
</reference>
<dbReference type="Pfam" id="PF00448">
    <property type="entry name" value="SRP54"/>
    <property type="match status" value="1"/>
</dbReference>
<dbReference type="STRING" id="521098.Aaci_1411"/>
<keyword evidence="6" id="KW-0547">Nucleotide-binding</keyword>
<evidence type="ECO:0000259" key="15">
    <source>
        <dbReference type="SMART" id="SM00962"/>
    </source>
</evidence>
<dbReference type="EMBL" id="CP001727">
    <property type="protein sequence ID" value="ACV58438.1"/>
    <property type="molecule type" value="Genomic_DNA"/>
</dbReference>
<keyword evidence="11" id="KW-1006">Bacterial flagellum protein export</keyword>
<dbReference type="eggNOG" id="COG1419">
    <property type="taxonomic scope" value="Bacteria"/>
</dbReference>
<keyword evidence="16" id="KW-0966">Cell projection</keyword>
<dbReference type="RefSeq" id="WP_012810758.1">
    <property type="nucleotide sequence ID" value="NC_013205.1"/>
</dbReference>
<dbReference type="InterPro" id="IPR047040">
    <property type="entry name" value="FlhF__GTPase_dom"/>
</dbReference>
<organism evidence="16 17">
    <name type="scientific">Alicyclobacillus acidocaldarius subsp. acidocaldarius (strain ATCC 27009 / DSM 446 / BCRC 14685 / JCM 5260 / KCTC 1825 / NBRC 15652 / NCIMB 11725 / NRRL B-14509 / 104-IA)</name>
    <name type="common">Bacillus acidocaldarius</name>
    <dbReference type="NCBI Taxonomy" id="521098"/>
    <lineage>
        <taxon>Bacteria</taxon>
        <taxon>Bacillati</taxon>
        <taxon>Bacillota</taxon>
        <taxon>Bacilli</taxon>
        <taxon>Bacillales</taxon>
        <taxon>Alicyclobacillaceae</taxon>
        <taxon>Alicyclobacillus</taxon>
    </lineage>
</organism>
<evidence type="ECO:0000256" key="3">
    <source>
        <dbReference type="ARBA" id="ARBA00014919"/>
    </source>
</evidence>
<evidence type="ECO:0000256" key="11">
    <source>
        <dbReference type="ARBA" id="ARBA00023225"/>
    </source>
</evidence>
<feature type="domain" description="AAA+ ATPase" evidence="14">
    <location>
        <begin position="184"/>
        <end position="292"/>
    </location>
</feature>
<dbReference type="SMART" id="SM00962">
    <property type="entry name" value="SRP54"/>
    <property type="match status" value="1"/>
</dbReference>
<evidence type="ECO:0000313" key="16">
    <source>
        <dbReference type="EMBL" id="ACV58438.1"/>
    </source>
</evidence>
<evidence type="ECO:0000256" key="4">
    <source>
        <dbReference type="ARBA" id="ARBA00022448"/>
    </source>
</evidence>
<proteinExistence type="inferred from homology"/>